<proteinExistence type="predicted"/>
<evidence type="ECO:0000256" key="1">
    <source>
        <dbReference type="SAM" id="MobiDB-lite"/>
    </source>
</evidence>
<dbReference type="GO" id="GO:0007166">
    <property type="term" value="P:cell surface receptor signaling pathway"/>
    <property type="evidence" value="ECO:0007669"/>
    <property type="project" value="TreeGrafter"/>
</dbReference>
<dbReference type="InterPro" id="IPR030417">
    <property type="entry name" value="MS4A"/>
</dbReference>
<accession>A0A8J5ZRY3</accession>
<dbReference type="AlphaFoldDB" id="A0A8J5ZRY3"/>
<protein>
    <submittedName>
        <fullName evidence="2">Membrane-spanning 4-domains subfamily A member 18</fullName>
    </submittedName>
</protein>
<comment type="caution">
    <text evidence="2">The sequence shown here is derived from an EMBL/GenBank/DDBJ whole genome shotgun (WGS) entry which is preliminary data.</text>
</comment>
<gene>
    <name evidence="2" type="ORF">J0S82_019136</name>
</gene>
<dbReference type="Proteomes" id="UP000700334">
    <property type="component" value="Unassembled WGS sequence"/>
</dbReference>
<sequence>IRPRPALSIPLAQQKAGVPPSALDSLGLRAHEHHPWSFTKCPGTSPPQSGDTDPTLLPHRDLSSPQVIQILIGLTHIFFAIKPSWYYSQSVTARSGYPVWGGVSVNGSIGMNVVSATVSLTGVTVILVDMFRYQYYAVSLANSLLPFALLEFCLTCVVSHLGCQAVCWDRYVVSSGLHSRSQSMLLGAEGDLSVGRS</sequence>
<feature type="non-terminal residue" evidence="2">
    <location>
        <position position="197"/>
    </location>
</feature>
<evidence type="ECO:0000313" key="2">
    <source>
        <dbReference type="EMBL" id="KAG8505742.1"/>
    </source>
</evidence>
<dbReference type="PANTHER" id="PTHR23320">
    <property type="entry name" value="MEMBRANE-SPANNING 4-DOMAINS SUBFAMILY A MS4A -RELATED"/>
    <property type="match status" value="1"/>
</dbReference>
<reference evidence="2" key="1">
    <citation type="journal article" date="2021" name="Evol. Appl.">
        <title>The genome of the Pyrenean desman and the effects of bottlenecks and inbreeding on the genomic landscape of an endangered species.</title>
        <authorList>
            <person name="Escoda L."/>
            <person name="Castresana J."/>
        </authorList>
    </citation>
    <scope>NUCLEOTIDE SEQUENCE</scope>
    <source>
        <strain evidence="2">IBE-C5619</strain>
    </source>
</reference>
<feature type="region of interest" description="Disordered" evidence="1">
    <location>
        <begin position="37"/>
        <end position="57"/>
    </location>
</feature>
<dbReference type="EMBL" id="JAGFMF010012242">
    <property type="protein sequence ID" value="KAG8505742.1"/>
    <property type="molecule type" value="Genomic_DNA"/>
</dbReference>
<evidence type="ECO:0000313" key="3">
    <source>
        <dbReference type="Proteomes" id="UP000700334"/>
    </source>
</evidence>
<name>A0A8J5ZRY3_GALPY</name>
<dbReference type="GO" id="GO:0005886">
    <property type="term" value="C:plasma membrane"/>
    <property type="evidence" value="ECO:0007669"/>
    <property type="project" value="TreeGrafter"/>
</dbReference>
<keyword evidence="3" id="KW-1185">Reference proteome</keyword>
<dbReference type="OrthoDB" id="9666330at2759"/>
<dbReference type="PANTHER" id="PTHR23320:SF37">
    <property type="entry name" value="MEMBRANE-SPANNING 4-DOMAINS SUBFAMILY A MEMBER 18"/>
    <property type="match status" value="1"/>
</dbReference>
<organism evidence="2 3">
    <name type="scientific">Galemys pyrenaicus</name>
    <name type="common">Iberian desman</name>
    <name type="synonym">Pyrenean desman</name>
    <dbReference type="NCBI Taxonomy" id="202257"/>
    <lineage>
        <taxon>Eukaryota</taxon>
        <taxon>Metazoa</taxon>
        <taxon>Chordata</taxon>
        <taxon>Craniata</taxon>
        <taxon>Vertebrata</taxon>
        <taxon>Euteleostomi</taxon>
        <taxon>Mammalia</taxon>
        <taxon>Eutheria</taxon>
        <taxon>Laurasiatheria</taxon>
        <taxon>Eulipotyphla</taxon>
        <taxon>Talpidae</taxon>
        <taxon>Galemys</taxon>
    </lineage>
</organism>